<dbReference type="InterPro" id="IPR004036">
    <property type="entry name" value="Endonuclease-III-like_CS2"/>
</dbReference>
<dbReference type="InterPro" id="IPR030841">
    <property type="entry name" value="NTH1"/>
</dbReference>
<evidence type="ECO:0000256" key="3">
    <source>
        <dbReference type="ARBA" id="ARBA00022723"/>
    </source>
</evidence>
<comment type="similarity">
    <text evidence="1 12">Belongs to the Nth/MutY family.</text>
</comment>
<dbReference type="PROSITE" id="PS01155">
    <property type="entry name" value="ENDONUCLEASE_III_2"/>
    <property type="match status" value="1"/>
</dbReference>
<dbReference type="GO" id="GO:0140078">
    <property type="term" value="F:class I DNA-(apurinic or apyrimidinic site) endonuclease activity"/>
    <property type="evidence" value="ECO:0007669"/>
    <property type="project" value="UniProtKB-EC"/>
</dbReference>
<keyword evidence="10 12" id="KW-0326">Glycosidase</keyword>
<feature type="binding site" evidence="12">
    <location>
        <position position="366"/>
    </location>
    <ligand>
        <name>[4Fe-4S] cluster</name>
        <dbReference type="ChEBI" id="CHEBI:49883"/>
    </ligand>
</feature>
<keyword evidence="2 12" id="KW-0004">4Fe-4S</keyword>
<evidence type="ECO:0000256" key="7">
    <source>
        <dbReference type="ARBA" id="ARBA00023014"/>
    </source>
</evidence>
<dbReference type="Gene3D" id="1.10.1670.10">
    <property type="entry name" value="Helix-hairpin-Helix base-excision DNA repair enzymes (C-terminal)"/>
    <property type="match status" value="1"/>
</dbReference>
<organism evidence="15">
    <name type="scientific">Rhizophora mucronata</name>
    <name type="common">Asiatic mangrove</name>
    <dbReference type="NCBI Taxonomy" id="61149"/>
    <lineage>
        <taxon>Eukaryota</taxon>
        <taxon>Viridiplantae</taxon>
        <taxon>Streptophyta</taxon>
        <taxon>Embryophyta</taxon>
        <taxon>Tracheophyta</taxon>
        <taxon>Spermatophyta</taxon>
        <taxon>Magnoliopsida</taxon>
        <taxon>eudicotyledons</taxon>
        <taxon>Gunneridae</taxon>
        <taxon>Pentapetalae</taxon>
        <taxon>rosids</taxon>
        <taxon>fabids</taxon>
        <taxon>Malpighiales</taxon>
        <taxon>Rhizophoraceae</taxon>
        <taxon>Rhizophora</taxon>
    </lineage>
</organism>
<keyword evidence="8 12" id="KW-0234">DNA repair</keyword>
<comment type="caution">
    <text evidence="12">Lacks conserved residue(s) required for the propagation of feature annotation.</text>
</comment>
<keyword evidence="13" id="KW-0472">Membrane</keyword>
<dbReference type="PANTHER" id="PTHR43286:SF1">
    <property type="entry name" value="ENDONUCLEASE III-LIKE PROTEIN 1"/>
    <property type="match status" value="1"/>
</dbReference>
<dbReference type="GO" id="GO:0006289">
    <property type="term" value="P:nucleotide-excision repair"/>
    <property type="evidence" value="ECO:0007669"/>
    <property type="project" value="TreeGrafter"/>
</dbReference>
<keyword evidence="15" id="KW-0540">Nuclease</keyword>
<evidence type="ECO:0000256" key="1">
    <source>
        <dbReference type="ARBA" id="ARBA00008343"/>
    </source>
</evidence>
<dbReference type="GO" id="GO:0005634">
    <property type="term" value="C:nucleus"/>
    <property type="evidence" value="ECO:0007669"/>
    <property type="project" value="InterPro"/>
</dbReference>
<dbReference type="InterPro" id="IPR023170">
    <property type="entry name" value="HhH_base_excis_C"/>
</dbReference>
<accession>A0A2P2LA98</accession>
<dbReference type="GO" id="GO:0006285">
    <property type="term" value="P:base-excision repair, AP site formation"/>
    <property type="evidence" value="ECO:0007669"/>
    <property type="project" value="UniProtKB-UniRule"/>
</dbReference>
<evidence type="ECO:0000313" key="15">
    <source>
        <dbReference type="EMBL" id="MBX14906.1"/>
    </source>
</evidence>
<dbReference type="HAMAP" id="MF_03183">
    <property type="entry name" value="Endonuclease_III_Nth"/>
    <property type="match status" value="1"/>
</dbReference>
<dbReference type="FunFam" id="1.10.340.30:FF:000005">
    <property type="entry name" value="Endonuclease III-like protein 1"/>
    <property type="match status" value="1"/>
</dbReference>
<evidence type="ECO:0000256" key="10">
    <source>
        <dbReference type="ARBA" id="ARBA00023295"/>
    </source>
</evidence>
<evidence type="ECO:0000256" key="4">
    <source>
        <dbReference type="ARBA" id="ARBA00022763"/>
    </source>
</evidence>
<dbReference type="GO" id="GO:0003677">
    <property type="term" value="F:DNA binding"/>
    <property type="evidence" value="ECO:0007669"/>
    <property type="project" value="UniProtKB-UniRule"/>
</dbReference>
<feature type="binding site" evidence="12">
    <location>
        <position position="370"/>
    </location>
    <ligand>
        <name>[4Fe-4S] cluster</name>
        <dbReference type="ChEBI" id="CHEBI:49883"/>
    </ligand>
</feature>
<dbReference type="SUPFAM" id="SSF48150">
    <property type="entry name" value="DNA-glycosylase"/>
    <property type="match status" value="1"/>
</dbReference>
<keyword evidence="5 12" id="KW-0378">Hydrolase</keyword>
<dbReference type="CDD" id="cd00056">
    <property type="entry name" value="ENDO3c"/>
    <property type="match status" value="1"/>
</dbReference>
<evidence type="ECO:0000256" key="12">
    <source>
        <dbReference type="HAMAP-Rule" id="MF_03183"/>
    </source>
</evidence>
<dbReference type="EC" id="3.2.2.-" evidence="12"/>
<evidence type="ECO:0000256" key="6">
    <source>
        <dbReference type="ARBA" id="ARBA00023004"/>
    </source>
</evidence>
<reference evidence="15" key="1">
    <citation type="submission" date="2018-02" db="EMBL/GenBank/DDBJ databases">
        <title>Rhizophora mucronata_Transcriptome.</title>
        <authorList>
            <person name="Meera S.P."/>
            <person name="Sreeshan A."/>
            <person name="Augustine A."/>
        </authorList>
    </citation>
    <scope>NUCLEOTIDE SEQUENCE</scope>
    <source>
        <tissue evidence="15">Leaf</tissue>
    </source>
</reference>
<comment type="cofactor">
    <cofactor evidence="12">
        <name>[4Fe-4S] cluster</name>
        <dbReference type="ChEBI" id="CHEBI:49883"/>
    </cofactor>
    <text evidence="12">Binds 1 [4Fe-4S] cluster. The cluster does not appear to play a role in catalysis, but is probably involved in the proper positioning of the enzyme along the DNA strand.</text>
</comment>
<keyword evidence="15" id="KW-0255">Endonuclease</keyword>
<feature type="transmembrane region" description="Helical" evidence="13">
    <location>
        <begin position="349"/>
        <end position="368"/>
    </location>
</feature>
<evidence type="ECO:0000256" key="5">
    <source>
        <dbReference type="ARBA" id="ARBA00022801"/>
    </source>
</evidence>
<name>A0A2P2LA98_RHIMU</name>
<gene>
    <name evidence="12" type="primary">NTH1</name>
</gene>
<evidence type="ECO:0000256" key="11">
    <source>
        <dbReference type="ARBA" id="ARBA00044632"/>
    </source>
</evidence>
<keyword evidence="7 12" id="KW-0411">Iron-sulfur</keyword>
<keyword evidence="9 12" id="KW-0456">Lyase</keyword>
<dbReference type="GO" id="GO:0000703">
    <property type="term" value="F:oxidized pyrimidine nucleobase lesion DNA N-glycosylase activity"/>
    <property type="evidence" value="ECO:0007669"/>
    <property type="project" value="UniProtKB-UniRule"/>
</dbReference>
<dbReference type="PANTHER" id="PTHR43286">
    <property type="entry name" value="ENDONUCLEASE III-LIKE PROTEIN 1"/>
    <property type="match status" value="1"/>
</dbReference>
<keyword evidence="13" id="KW-0812">Transmembrane</keyword>
<evidence type="ECO:0000256" key="2">
    <source>
        <dbReference type="ARBA" id="ARBA00022485"/>
    </source>
</evidence>
<evidence type="ECO:0000256" key="8">
    <source>
        <dbReference type="ARBA" id="ARBA00023204"/>
    </source>
</evidence>
<keyword evidence="3 12" id="KW-0479">Metal-binding</keyword>
<dbReference type="InterPro" id="IPR011257">
    <property type="entry name" value="DNA_glycosylase"/>
</dbReference>
<dbReference type="Pfam" id="PF00730">
    <property type="entry name" value="HhH-GPD"/>
    <property type="match status" value="1"/>
</dbReference>
<dbReference type="EMBL" id="GGEC01034422">
    <property type="protein sequence ID" value="MBX14906.1"/>
    <property type="molecule type" value="Transcribed_RNA"/>
</dbReference>
<comment type="catalytic activity">
    <reaction evidence="11 12">
        <text>2'-deoxyribonucleotide-(2'-deoxyribose 5'-phosphate)-2'-deoxyribonucleotide-DNA = a 3'-end 2'-deoxyribonucleotide-(2,3-dehydro-2,3-deoxyribose 5'-phosphate)-DNA + a 5'-end 5'-phospho-2'-deoxyribonucleoside-DNA + H(+)</text>
        <dbReference type="Rhea" id="RHEA:66592"/>
        <dbReference type="Rhea" id="RHEA-COMP:13180"/>
        <dbReference type="Rhea" id="RHEA-COMP:16897"/>
        <dbReference type="Rhea" id="RHEA-COMP:17067"/>
        <dbReference type="ChEBI" id="CHEBI:15378"/>
        <dbReference type="ChEBI" id="CHEBI:136412"/>
        <dbReference type="ChEBI" id="CHEBI:157695"/>
        <dbReference type="ChEBI" id="CHEBI:167181"/>
        <dbReference type="EC" id="4.2.99.18"/>
    </reaction>
</comment>
<keyword evidence="6 12" id="KW-0408">Iron</keyword>
<comment type="function">
    <text evidence="12">Bifunctional DNA N-glycosylase with associated apurinic/apyrimidinic (AP) lyase function that catalyzes the first step in base excision repair (BER), the primary repair pathway for the repair of oxidative DNA damage. The DNA N-glycosylase activity releases the damaged DNA base from DNA by cleaving the N-glycosidic bond, leaving an AP site. The AP lyase activity cleaves the phosphodiester bond 3' to the AP site by a beta-elimination. Primarily recognizes and repairs oxidative base damage of pyrimidines.</text>
</comment>
<dbReference type="Pfam" id="PF00633">
    <property type="entry name" value="HHH"/>
    <property type="match status" value="1"/>
</dbReference>
<dbReference type="InterPro" id="IPR000445">
    <property type="entry name" value="HhH_motif"/>
</dbReference>
<keyword evidence="4 12" id="KW-0227">DNA damage</keyword>
<dbReference type="InterPro" id="IPR003265">
    <property type="entry name" value="HhH-GPD_domain"/>
</dbReference>
<dbReference type="EC" id="4.2.99.18" evidence="12"/>
<proteinExistence type="inferred from homology"/>
<dbReference type="GO" id="GO:0051539">
    <property type="term" value="F:4 iron, 4 sulfur cluster binding"/>
    <property type="evidence" value="ECO:0007669"/>
    <property type="project" value="UniProtKB-UniRule"/>
</dbReference>
<dbReference type="Gene3D" id="1.10.340.30">
    <property type="entry name" value="Hypothetical protein, domain 2"/>
    <property type="match status" value="1"/>
</dbReference>
<dbReference type="AlphaFoldDB" id="A0A2P2LA98"/>
<dbReference type="SMART" id="SM00478">
    <property type="entry name" value="ENDO3c"/>
    <property type="match status" value="1"/>
</dbReference>
<protein>
    <recommendedName>
        <fullName evidence="12">Endonuclease III homolog</fullName>
        <ecNumber evidence="12">3.2.2.-</ecNumber>
        <ecNumber evidence="12">4.2.99.18</ecNumber>
    </recommendedName>
    <alternativeName>
        <fullName evidence="12">Bifunctional DNA N-glycosylase/DNA-(apurinic or apyrimidinic site) lyase</fullName>
        <shortName evidence="12">DNA glycosylase/AP lyase</shortName>
    </alternativeName>
</protein>
<feature type="domain" description="HhH-GPD" evidence="14">
    <location>
        <begin position="200"/>
        <end position="356"/>
    </location>
</feature>
<sequence>MAFLQVLRLQQRISLDALPFGGIRFNQRRMPKTRLSFNSSKTQVAASDASEAHPVTGSYSLPGGPNGVSNLDIRVFVRKKRVENAALDIESKELEVEKKPIEKTMSGLPDIEEFAYKSANGFTQLRRSKLTTDIPPVGTETSSTIGPIGEPPANWEMVLEGICKMRSSEDAPVDAMGCEKAGINLPPMERRFAVLASSLLSSQTKDHVTHGAIQRLGQNGLLTADAIHKADETTIKDLIYPVGFYTRKASNLKKIAKICLMKYDGDIPSTLEDLLSLPGIGPKMAHLVMNIAWNNVQGICVDTHVHRICNRLGWVSRPGKKQTTSTPEETREALQLWLPKEEWVPINPLLVHIVSFFLVSCFFVMCVLNCRIQSRLLKLWQ</sequence>
<evidence type="ECO:0000256" key="9">
    <source>
        <dbReference type="ARBA" id="ARBA00023239"/>
    </source>
</evidence>
<evidence type="ECO:0000256" key="13">
    <source>
        <dbReference type="SAM" id="Phobius"/>
    </source>
</evidence>
<dbReference type="GO" id="GO:0046872">
    <property type="term" value="F:metal ion binding"/>
    <property type="evidence" value="ECO:0007669"/>
    <property type="project" value="UniProtKB-KW"/>
</dbReference>
<evidence type="ECO:0000259" key="14">
    <source>
        <dbReference type="SMART" id="SM00478"/>
    </source>
</evidence>
<keyword evidence="13" id="KW-1133">Transmembrane helix</keyword>
<dbReference type="GO" id="GO:0042644">
    <property type="term" value="C:chloroplast nucleoid"/>
    <property type="evidence" value="ECO:0007669"/>
    <property type="project" value="TreeGrafter"/>
</dbReference>